<dbReference type="InterPro" id="IPR036097">
    <property type="entry name" value="HisK_dim/P_sf"/>
</dbReference>
<keyword evidence="10" id="KW-0902">Two-component regulatory system</keyword>
<dbReference type="InterPro" id="IPR036890">
    <property type="entry name" value="HATPase_C_sf"/>
</dbReference>
<keyword evidence="12" id="KW-0812">Transmembrane</keyword>
<dbReference type="CDD" id="cd00075">
    <property type="entry name" value="HATPase"/>
    <property type="match status" value="1"/>
</dbReference>
<evidence type="ECO:0000256" key="12">
    <source>
        <dbReference type="SAM" id="Phobius"/>
    </source>
</evidence>
<dbReference type="SMART" id="SM00388">
    <property type="entry name" value="HisKA"/>
    <property type="match status" value="1"/>
</dbReference>
<dbReference type="CDD" id="cd00082">
    <property type="entry name" value="HisKA"/>
    <property type="match status" value="1"/>
</dbReference>
<dbReference type="RefSeq" id="WP_142534102.1">
    <property type="nucleotide sequence ID" value="NZ_FXTB01000008.1"/>
</dbReference>
<evidence type="ECO:0000313" key="15">
    <source>
        <dbReference type="Proteomes" id="UP000319040"/>
    </source>
</evidence>
<dbReference type="Proteomes" id="UP000319040">
    <property type="component" value="Unassembled WGS sequence"/>
</dbReference>
<keyword evidence="8" id="KW-0418">Kinase</keyword>
<dbReference type="FunFam" id="3.30.565.10:FF:000023">
    <property type="entry name" value="PAS domain-containing sensor histidine kinase"/>
    <property type="match status" value="1"/>
</dbReference>
<dbReference type="Pfam" id="PF02518">
    <property type="entry name" value="HATPase_c"/>
    <property type="match status" value="1"/>
</dbReference>
<name>A0A521E9D5_SACCC</name>
<dbReference type="Gene3D" id="3.30.565.10">
    <property type="entry name" value="Histidine kinase-like ATPase, C-terminal domain"/>
    <property type="match status" value="1"/>
</dbReference>
<dbReference type="GO" id="GO:0005886">
    <property type="term" value="C:plasma membrane"/>
    <property type="evidence" value="ECO:0007669"/>
    <property type="project" value="UniProtKB-SubCell"/>
</dbReference>
<evidence type="ECO:0000256" key="3">
    <source>
        <dbReference type="ARBA" id="ARBA00012438"/>
    </source>
</evidence>
<evidence type="ECO:0000256" key="7">
    <source>
        <dbReference type="ARBA" id="ARBA00022741"/>
    </source>
</evidence>
<evidence type="ECO:0000256" key="1">
    <source>
        <dbReference type="ARBA" id="ARBA00000085"/>
    </source>
</evidence>
<dbReference type="PANTHER" id="PTHR42878:SF13">
    <property type="entry name" value="HISTIDINE KINASE"/>
    <property type="match status" value="1"/>
</dbReference>
<reference evidence="14 15" key="1">
    <citation type="submission" date="2017-05" db="EMBL/GenBank/DDBJ databases">
        <authorList>
            <person name="Varghese N."/>
            <person name="Submissions S."/>
        </authorList>
    </citation>
    <scope>NUCLEOTIDE SEQUENCE [LARGE SCALE GENOMIC DNA]</scope>
    <source>
        <strain evidence="14 15">DSM 27040</strain>
    </source>
</reference>
<gene>
    <name evidence="14" type="ORF">SAMN06265379_10844</name>
</gene>
<evidence type="ECO:0000256" key="10">
    <source>
        <dbReference type="ARBA" id="ARBA00023012"/>
    </source>
</evidence>
<feature type="transmembrane region" description="Helical" evidence="12">
    <location>
        <begin position="270"/>
        <end position="292"/>
    </location>
</feature>
<keyword evidence="9" id="KW-0067">ATP-binding</keyword>
<dbReference type="PRINTS" id="PR00344">
    <property type="entry name" value="BCTRLSENSOR"/>
</dbReference>
<dbReference type="AlphaFoldDB" id="A0A521E9D5"/>
<keyword evidence="11 12" id="KW-0472">Membrane</keyword>
<evidence type="ECO:0000256" key="4">
    <source>
        <dbReference type="ARBA" id="ARBA00022475"/>
    </source>
</evidence>
<evidence type="ECO:0000313" key="14">
    <source>
        <dbReference type="EMBL" id="SMO80565.1"/>
    </source>
</evidence>
<evidence type="ECO:0000256" key="2">
    <source>
        <dbReference type="ARBA" id="ARBA00004236"/>
    </source>
</evidence>
<dbReference type="GO" id="GO:0030295">
    <property type="term" value="F:protein kinase activator activity"/>
    <property type="evidence" value="ECO:0007669"/>
    <property type="project" value="TreeGrafter"/>
</dbReference>
<dbReference type="SMART" id="SM00387">
    <property type="entry name" value="HATPase_c"/>
    <property type="match status" value="1"/>
</dbReference>
<keyword evidence="7" id="KW-0547">Nucleotide-binding</keyword>
<evidence type="ECO:0000259" key="13">
    <source>
        <dbReference type="PROSITE" id="PS50109"/>
    </source>
</evidence>
<dbReference type="GO" id="GO:0005524">
    <property type="term" value="F:ATP binding"/>
    <property type="evidence" value="ECO:0007669"/>
    <property type="project" value="UniProtKB-KW"/>
</dbReference>
<evidence type="ECO:0000256" key="9">
    <source>
        <dbReference type="ARBA" id="ARBA00022840"/>
    </source>
</evidence>
<evidence type="ECO:0000256" key="8">
    <source>
        <dbReference type="ARBA" id="ARBA00022777"/>
    </source>
</evidence>
<organism evidence="14 15">
    <name type="scientific">Saccharicrinis carchari</name>
    <dbReference type="NCBI Taxonomy" id="1168039"/>
    <lineage>
        <taxon>Bacteria</taxon>
        <taxon>Pseudomonadati</taxon>
        <taxon>Bacteroidota</taxon>
        <taxon>Bacteroidia</taxon>
        <taxon>Marinilabiliales</taxon>
        <taxon>Marinilabiliaceae</taxon>
        <taxon>Saccharicrinis</taxon>
    </lineage>
</organism>
<keyword evidence="6" id="KW-0808">Transferase</keyword>
<dbReference type="GO" id="GO:0007234">
    <property type="term" value="P:osmosensory signaling via phosphorelay pathway"/>
    <property type="evidence" value="ECO:0007669"/>
    <property type="project" value="TreeGrafter"/>
</dbReference>
<keyword evidence="12" id="KW-1133">Transmembrane helix</keyword>
<accession>A0A521E9D5</accession>
<dbReference type="GO" id="GO:0000156">
    <property type="term" value="F:phosphorelay response regulator activity"/>
    <property type="evidence" value="ECO:0007669"/>
    <property type="project" value="TreeGrafter"/>
</dbReference>
<dbReference type="EC" id="2.7.13.3" evidence="3"/>
<dbReference type="InterPro" id="IPR050351">
    <property type="entry name" value="BphY/WalK/GraS-like"/>
</dbReference>
<dbReference type="Gene3D" id="1.10.287.130">
    <property type="match status" value="1"/>
</dbReference>
<comment type="subcellular location">
    <subcellularLocation>
        <location evidence="2">Cell membrane</location>
    </subcellularLocation>
</comment>
<evidence type="ECO:0000256" key="5">
    <source>
        <dbReference type="ARBA" id="ARBA00022553"/>
    </source>
</evidence>
<dbReference type="EMBL" id="FXTB01000008">
    <property type="protein sequence ID" value="SMO80565.1"/>
    <property type="molecule type" value="Genomic_DNA"/>
</dbReference>
<dbReference type="InterPro" id="IPR005467">
    <property type="entry name" value="His_kinase_dom"/>
</dbReference>
<feature type="domain" description="Histidine kinase" evidence="13">
    <location>
        <begin position="307"/>
        <end position="526"/>
    </location>
</feature>
<sequence>MSKKYIYLLSFIIAASLAGIVYIQTVWMQNDSQRKEEEFDKLVKQAMSDVVSKLERDEVTEQASRIKQTFFRNKKASAHLPKNLQRPPKYFDNVKNNGMLSDEEILDISFRFQLQDKYISTTLQTYSEDSLIFSLDNRTPISTRSSKFGPLTNALLSIQDELKSKVEDKAEIVLNTFFPKQAISERVDREKVDVLLMKQFEDRGITLQFQFAVFDGKGKMAMATTGYQPNASKTNYQKYLFPNDPHPEAHHINLYFTERPNFMLESVASFIPSAVFTLIMIFTSIITIMIIFKQKRLDEIKNDFINNMTHEFKTPISTISLASQMLKDGTVAKTPKTLQHISGVIQDESKRLSYQVEKVLQMAIFEKGKAGLKIKKIDVNQLIHNVSTNFKLKIENKKGKIIESLEAKSSTVYVDEVHFTNVIFNLFDNAYKYRKGRPILNVNTWNKNNGVIISVKDNGLGISKENQNRIFEKFYRVPTGNVHDVKGFGLGLAYVKKIVEDHGGTISVESELNVGTKFEIFLPIKSTKEWKKNTNFF</sequence>
<dbReference type="InterPro" id="IPR003661">
    <property type="entry name" value="HisK_dim/P_dom"/>
</dbReference>
<keyword evidence="4" id="KW-1003">Cell membrane</keyword>
<dbReference type="PANTHER" id="PTHR42878">
    <property type="entry name" value="TWO-COMPONENT HISTIDINE KINASE"/>
    <property type="match status" value="1"/>
</dbReference>
<dbReference type="SUPFAM" id="SSF55874">
    <property type="entry name" value="ATPase domain of HSP90 chaperone/DNA topoisomerase II/histidine kinase"/>
    <property type="match status" value="1"/>
</dbReference>
<dbReference type="InterPro" id="IPR004358">
    <property type="entry name" value="Sig_transdc_His_kin-like_C"/>
</dbReference>
<proteinExistence type="predicted"/>
<dbReference type="PROSITE" id="PS50109">
    <property type="entry name" value="HIS_KIN"/>
    <property type="match status" value="1"/>
</dbReference>
<dbReference type="OrthoDB" id="1933776at2"/>
<dbReference type="Pfam" id="PF00512">
    <property type="entry name" value="HisKA"/>
    <property type="match status" value="1"/>
</dbReference>
<evidence type="ECO:0000256" key="6">
    <source>
        <dbReference type="ARBA" id="ARBA00022679"/>
    </source>
</evidence>
<dbReference type="InterPro" id="IPR003594">
    <property type="entry name" value="HATPase_dom"/>
</dbReference>
<dbReference type="GO" id="GO:0000155">
    <property type="term" value="F:phosphorelay sensor kinase activity"/>
    <property type="evidence" value="ECO:0007669"/>
    <property type="project" value="InterPro"/>
</dbReference>
<comment type="catalytic activity">
    <reaction evidence="1">
        <text>ATP + protein L-histidine = ADP + protein N-phospho-L-histidine.</text>
        <dbReference type="EC" id="2.7.13.3"/>
    </reaction>
</comment>
<keyword evidence="5" id="KW-0597">Phosphoprotein</keyword>
<keyword evidence="15" id="KW-1185">Reference proteome</keyword>
<dbReference type="SUPFAM" id="SSF47384">
    <property type="entry name" value="Homodimeric domain of signal transducing histidine kinase"/>
    <property type="match status" value="1"/>
</dbReference>
<evidence type="ECO:0000256" key="11">
    <source>
        <dbReference type="ARBA" id="ARBA00023136"/>
    </source>
</evidence>
<protein>
    <recommendedName>
        <fullName evidence="3">histidine kinase</fullName>
        <ecNumber evidence="3">2.7.13.3</ecNumber>
    </recommendedName>
</protein>